<dbReference type="AlphaFoldDB" id="A0A1E3R4I3"/>
<dbReference type="EMBL" id="MIGZ01000254">
    <property type="protein sequence ID" value="ODQ84671.1"/>
    <property type="molecule type" value="Genomic_DNA"/>
</dbReference>
<reference evidence="2" key="1">
    <citation type="submission" date="2016-09" db="EMBL/GenBank/DDBJ databases">
        <authorList>
            <person name="Greninger A.L."/>
            <person name="Jerome K.R."/>
            <person name="Mcnair B."/>
            <person name="Wallis C."/>
            <person name="Fang F."/>
        </authorList>
    </citation>
    <scope>NUCLEOTIDE SEQUENCE [LARGE SCALE GENOMIC DNA]</scope>
    <source>
        <strain evidence="2">M7</strain>
    </source>
</reference>
<keyword evidence="2" id="KW-1185">Reference proteome</keyword>
<name>A0A1E3R4I3_9MYCO</name>
<comment type="caution">
    <text evidence="1">The sequence shown here is derived from an EMBL/GenBank/DDBJ whole genome shotgun (WGS) entry which is preliminary data.</text>
</comment>
<protein>
    <recommendedName>
        <fullName evidence="3">Prevent-host-death family protein</fullName>
    </recommendedName>
</protein>
<proteinExistence type="predicted"/>
<accession>A0A1E3R4I3</accession>
<evidence type="ECO:0000313" key="1">
    <source>
        <dbReference type="EMBL" id="ODQ84671.1"/>
    </source>
</evidence>
<evidence type="ECO:0000313" key="2">
    <source>
        <dbReference type="Proteomes" id="UP000094243"/>
    </source>
</evidence>
<evidence type="ECO:0008006" key="3">
    <source>
        <dbReference type="Google" id="ProtNLM"/>
    </source>
</evidence>
<sequence>MTSTMNLPVSLAASKGVSALAQLSEEKRVALTSHGRVVAVVDSPARVDAEVREVRDAAWAVVEAAADLASQRSRRYSLDELCAKVGVDAGRVRERAEQLRAQADAR</sequence>
<dbReference type="Proteomes" id="UP000094243">
    <property type="component" value="Unassembled WGS sequence"/>
</dbReference>
<gene>
    <name evidence="1" type="ORF">BHQ17_26495</name>
</gene>
<organism evidence="1 2">
    <name type="scientific">Mycolicibacterium holsaticum</name>
    <dbReference type="NCBI Taxonomy" id="152142"/>
    <lineage>
        <taxon>Bacteria</taxon>
        <taxon>Bacillati</taxon>
        <taxon>Actinomycetota</taxon>
        <taxon>Actinomycetes</taxon>
        <taxon>Mycobacteriales</taxon>
        <taxon>Mycobacteriaceae</taxon>
        <taxon>Mycolicibacterium</taxon>
    </lineage>
</organism>
<dbReference type="RefSeq" id="WP_069407978.1">
    <property type="nucleotide sequence ID" value="NZ_MIGZ01000254.1"/>
</dbReference>